<protein>
    <submittedName>
        <fullName evidence="1">TerD family protein</fullName>
    </submittedName>
</protein>
<keyword evidence="2" id="KW-1185">Reference proteome</keyword>
<dbReference type="PANTHER" id="PTHR32097">
    <property type="entry name" value="CAMP-BINDING PROTEIN 1-RELATED"/>
    <property type="match status" value="1"/>
</dbReference>
<dbReference type="PANTHER" id="PTHR32097:SF18">
    <property type="entry name" value="RING-TYPE DOMAIN-CONTAINING PROTEIN"/>
    <property type="match status" value="1"/>
</dbReference>
<accession>A0ABX8BVB7</accession>
<sequence>MPGMVHTEIIQRTLRVPLPAAEPGDGTAAVRRLDAALLSLGFALTADLRAHLEGLAPDAVLRTADPLLAAVRGLVGADAEHNVYFADFPRNVPDTVEFWLECLVAAVTDPAHRDAVVLGPDGLDLLSLPSYGRLRHTYAELAAVRDAFVAGAKDRWTLLHRGGTPEEEARLLYTDLAGSTVPLSDADRDLLGRLAAQCPDHEPSAIPVRENRAVVNAARVLAGRPPVLDTVTDVLRLAQALSDGDPTLVAPARLRSFTRRERRLLLTALDGIVAADPGKLADVGRRVQGWKRLGEGLHPHEYPALGHARDVFAVARGDKRVRTLAARVEAAFGSGDVAAAVHLLAGAPGTLVRSLDRIIVAGGSAVTDLLVERLNAVGHRVSGRVLASAREQLANRSLPGSVRLFANETARGWTVPDTRPPLPEADTAAVTAALDALIADRLPDVDLLLVDPAVRDVAVPRSGRGAGKGTGVLPRGSVTAVEGERLRFFVHWVEGPDTTTDLDLSVMLLGEDFGPLGQVSWTNLKDTGAVHSGDLVEAPAPGGATEMIDLELAALDPGVRYVVPQVLVYSGDRFTFLPEAFFGYMSLDTAQEGMPFEPRTVRVRSDLEGESRVLVPLAFAKGEDGTWSARWMHLFLAADEQFNRVEETGVPGNLLARGVLSRRYLTVGDLVGMMAERGVRVREAGPLTEEEAEGLATGGLRVGYLGTELPEGLPDGVRAITLPTLASLLPDTGPEPGPAS</sequence>
<dbReference type="Proteomes" id="UP000676079">
    <property type="component" value="Chromosome"/>
</dbReference>
<organism evidence="1 2">
    <name type="scientific">Nocardiopsis changdeensis</name>
    <dbReference type="NCBI Taxonomy" id="2831969"/>
    <lineage>
        <taxon>Bacteria</taxon>
        <taxon>Bacillati</taxon>
        <taxon>Actinomycetota</taxon>
        <taxon>Actinomycetes</taxon>
        <taxon>Streptosporangiales</taxon>
        <taxon>Nocardiopsidaceae</taxon>
        <taxon>Nocardiopsis</taxon>
    </lineage>
</organism>
<gene>
    <name evidence="1" type="ORF">KGD84_23720</name>
</gene>
<dbReference type="InterPro" id="IPR051324">
    <property type="entry name" value="Stress/Tellurium_Resist"/>
</dbReference>
<proteinExistence type="predicted"/>
<reference evidence="1 2" key="1">
    <citation type="submission" date="2021-05" db="EMBL/GenBank/DDBJ databases">
        <title>Direct Submission.</title>
        <authorList>
            <person name="Li K."/>
            <person name="Gao J."/>
        </authorList>
    </citation>
    <scope>NUCLEOTIDE SEQUENCE [LARGE SCALE GENOMIC DNA]</scope>
    <source>
        <strain evidence="1 2">Mg02</strain>
    </source>
</reference>
<evidence type="ECO:0000313" key="2">
    <source>
        <dbReference type="Proteomes" id="UP000676079"/>
    </source>
</evidence>
<dbReference type="Gene3D" id="2.60.60.30">
    <property type="entry name" value="sav2460 like domains"/>
    <property type="match status" value="1"/>
</dbReference>
<evidence type="ECO:0000313" key="1">
    <source>
        <dbReference type="EMBL" id="QUX26175.1"/>
    </source>
</evidence>
<name>A0ABX8BVB7_9ACTN</name>
<dbReference type="EMBL" id="CP074133">
    <property type="protein sequence ID" value="QUX26175.1"/>
    <property type="molecule type" value="Genomic_DNA"/>
</dbReference>